<evidence type="ECO:0000313" key="8">
    <source>
        <dbReference type="Proteomes" id="UP000799291"/>
    </source>
</evidence>
<evidence type="ECO:0000256" key="4">
    <source>
        <dbReference type="PROSITE-ProRule" id="PRU00091"/>
    </source>
</evidence>
<evidence type="ECO:0000256" key="3">
    <source>
        <dbReference type="ARBA" id="ARBA00022833"/>
    </source>
</evidence>
<dbReference type="GO" id="GO:0006623">
    <property type="term" value="P:protein targeting to vacuole"/>
    <property type="evidence" value="ECO:0007669"/>
    <property type="project" value="TreeGrafter"/>
</dbReference>
<evidence type="ECO:0000259" key="6">
    <source>
        <dbReference type="PROSITE" id="PS50178"/>
    </source>
</evidence>
<evidence type="ECO:0000256" key="2">
    <source>
        <dbReference type="ARBA" id="ARBA00022771"/>
    </source>
</evidence>
<dbReference type="SUPFAM" id="SSF57903">
    <property type="entry name" value="FYVE/PHD zinc finger"/>
    <property type="match status" value="1"/>
</dbReference>
<organism evidence="7 8">
    <name type="scientific">Lentithecium fluviatile CBS 122367</name>
    <dbReference type="NCBI Taxonomy" id="1168545"/>
    <lineage>
        <taxon>Eukaryota</taxon>
        <taxon>Fungi</taxon>
        <taxon>Dikarya</taxon>
        <taxon>Ascomycota</taxon>
        <taxon>Pezizomycotina</taxon>
        <taxon>Dothideomycetes</taxon>
        <taxon>Pleosporomycetidae</taxon>
        <taxon>Pleosporales</taxon>
        <taxon>Massarineae</taxon>
        <taxon>Lentitheciaceae</taxon>
        <taxon>Lentithecium</taxon>
    </lineage>
</organism>
<feature type="region of interest" description="Disordered" evidence="5">
    <location>
        <begin position="1"/>
        <end position="114"/>
    </location>
</feature>
<dbReference type="OrthoDB" id="10018316at2759"/>
<gene>
    <name evidence="7" type="ORF">K458DRAFT_389765</name>
</gene>
<dbReference type="GO" id="GO:0032266">
    <property type="term" value="F:phosphatidylinositol-3-phosphate binding"/>
    <property type="evidence" value="ECO:0007669"/>
    <property type="project" value="TreeGrafter"/>
</dbReference>
<dbReference type="InterPro" id="IPR011011">
    <property type="entry name" value="Znf_FYVE_PHD"/>
</dbReference>
<dbReference type="AlphaFoldDB" id="A0A6G1J0W3"/>
<keyword evidence="1" id="KW-0479">Metal-binding</keyword>
<dbReference type="GO" id="GO:0008270">
    <property type="term" value="F:zinc ion binding"/>
    <property type="evidence" value="ECO:0007669"/>
    <property type="project" value="UniProtKB-KW"/>
</dbReference>
<dbReference type="Proteomes" id="UP000799291">
    <property type="component" value="Unassembled WGS sequence"/>
</dbReference>
<keyword evidence="2 4" id="KW-0863">Zinc-finger</keyword>
<dbReference type="PANTHER" id="PTHR47794:SF1">
    <property type="entry name" value="VACUOLAR PROTEIN SORTING-ASSOCIATED PROTEIN 27"/>
    <property type="match status" value="1"/>
</dbReference>
<proteinExistence type="predicted"/>
<dbReference type="Pfam" id="PF01363">
    <property type="entry name" value="FYVE"/>
    <property type="match status" value="1"/>
</dbReference>
<dbReference type="GO" id="GO:0043130">
    <property type="term" value="F:ubiquitin binding"/>
    <property type="evidence" value="ECO:0007669"/>
    <property type="project" value="TreeGrafter"/>
</dbReference>
<feature type="domain" description="FYVE-type" evidence="6">
    <location>
        <begin position="161"/>
        <end position="216"/>
    </location>
</feature>
<keyword evidence="3" id="KW-0862">Zinc</keyword>
<dbReference type="EMBL" id="MU005583">
    <property type="protein sequence ID" value="KAF2683841.1"/>
    <property type="molecule type" value="Genomic_DNA"/>
</dbReference>
<feature type="compositionally biased region" description="Low complexity" evidence="5">
    <location>
        <begin position="223"/>
        <end position="234"/>
    </location>
</feature>
<evidence type="ECO:0000313" key="7">
    <source>
        <dbReference type="EMBL" id="KAF2683841.1"/>
    </source>
</evidence>
<evidence type="ECO:0000256" key="5">
    <source>
        <dbReference type="SAM" id="MobiDB-lite"/>
    </source>
</evidence>
<dbReference type="InterPro" id="IPR013083">
    <property type="entry name" value="Znf_RING/FYVE/PHD"/>
</dbReference>
<name>A0A6G1J0W3_9PLEO</name>
<dbReference type="GO" id="GO:0043328">
    <property type="term" value="P:protein transport to vacuole involved in ubiquitin-dependent protein catabolic process via the multivesicular body sorting pathway"/>
    <property type="evidence" value="ECO:0007669"/>
    <property type="project" value="TreeGrafter"/>
</dbReference>
<accession>A0A6G1J0W3</accession>
<feature type="region of interest" description="Disordered" evidence="5">
    <location>
        <begin position="222"/>
        <end position="256"/>
    </location>
</feature>
<keyword evidence="8" id="KW-1185">Reference proteome</keyword>
<feature type="compositionally biased region" description="Polar residues" evidence="5">
    <location>
        <begin position="25"/>
        <end position="47"/>
    </location>
</feature>
<dbReference type="PANTHER" id="PTHR47794">
    <property type="entry name" value="VACUOLAR PROTEIN SORTING-ASSOCIATED PROTEIN 27"/>
    <property type="match status" value="1"/>
</dbReference>
<dbReference type="InterPro" id="IPR000306">
    <property type="entry name" value="Znf_FYVE"/>
</dbReference>
<dbReference type="InterPro" id="IPR017455">
    <property type="entry name" value="Znf_FYVE-rel"/>
</dbReference>
<reference evidence="7" key="1">
    <citation type="journal article" date="2020" name="Stud. Mycol.">
        <title>101 Dothideomycetes genomes: a test case for predicting lifestyles and emergence of pathogens.</title>
        <authorList>
            <person name="Haridas S."/>
            <person name="Albert R."/>
            <person name="Binder M."/>
            <person name="Bloem J."/>
            <person name="Labutti K."/>
            <person name="Salamov A."/>
            <person name="Andreopoulos B."/>
            <person name="Baker S."/>
            <person name="Barry K."/>
            <person name="Bills G."/>
            <person name="Bluhm B."/>
            <person name="Cannon C."/>
            <person name="Castanera R."/>
            <person name="Culley D."/>
            <person name="Daum C."/>
            <person name="Ezra D."/>
            <person name="Gonzalez J."/>
            <person name="Henrissat B."/>
            <person name="Kuo A."/>
            <person name="Liang C."/>
            <person name="Lipzen A."/>
            <person name="Lutzoni F."/>
            <person name="Magnuson J."/>
            <person name="Mondo S."/>
            <person name="Nolan M."/>
            <person name="Ohm R."/>
            <person name="Pangilinan J."/>
            <person name="Park H.-J."/>
            <person name="Ramirez L."/>
            <person name="Alfaro M."/>
            <person name="Sun H."/>
            <person name="Tritt A."/>
            <person name="Yoshinaga Y."/>
            <person name="Zwiers L.-H."/>
            <person name="Turgeon B."/>
            <person name="Goodwin S."/>
            <person name="Spatafora J."/>
            <person name="Crous P."/>
            <person name="Grigoriev I."/>
        </authorList>
    </citation>
    <scope>NUCLEOTIDE SEQUENCE</scope>
    <source>
        <strain evidence="7">CBS 122367</strain>
    </source>
</reference>
<feature type="compositionally biased region" description="Polar residues" evidence="5">
    <location>
        <begin position="1"/>
        <end position="12"/>
    </location>
</feature>
<dbReference type="CDD" id="cd15760">
    <property type="entry name" value="FYVE_scVPS27p_like"/>
    <property type="match status" value="1"/>
</dbReference>
<feature type="compositionally biased region" description="Low complexity" evidence="5">
    <location>
        <begin position="97"/>
        <end position="110"/>
    </location>
</feature>
<protein>
    <recommendedName>
        <fullName evidence="6">FYVE-type domain-containing protein</fullName>
    </recommendedName>
</protein>
<dbReference type="GO" id="GO:0033565">
    <property type="term" value="C:ESCRT-0 complex"/>
    <property type="evidence" value="ECO:0007669"/>
    <property type="project" value="TreeGrafter"/>
</dbReference>
<sequence length="269" mass="29322">MAATFSNPNIAPQPTPYQHGYKKSAQYTAMGSGANTPTNVSPTSPRTVGTFPTHVHHAPPIRPLKTPIYVPAALRRTEKPGRQSPPKVDSANDTPNSSFSVGGSFSQGVGDATPISPISRIATEDWNSIYDNAPLSPVSGPITKNHWQPDSSTAVCTASCCQTPFGFFNRRHHCRKCGGIFCGPHSMKQVRLNEHALFHPEGEWQRSCDRCHTQYREWEQIRSSRTNSESSGSSTAAVQIDAAQAKRPENPRVGSLATSFGGNWNWSTF</sequence>
<dbReference type="SMART" id="SM00064">
    <property type="entry name" value="FYVE"/>
    <property type="match status" value="1"/>
</dbReference>
<dbReference type="PROSITE" id="PS50178">
    <property type="entry name" value="ZF_FYVE"/>
    <property type="match status" value="1"/>
</dbReference>
<dbReference type="Gene3D" id="3.30.40.10">
    <property type="entry name" value="Zinc/RING finger domain, C3HC4 (zinc finger)"/>
    <property type="match status" value="1"/>
</dbReference>
<evidence type="ECO:0000256" key="1">
    <source>
        <dbReference type="ARBA" id="ARBA00022723"/>
    </source>
</evidence>